<dbReference type="EMBL" id="ANHY01000017">
    <property type="protein sequence ID" value="EKV28107.1"/>
    <property type="molecule type" value="Genomic_DNA"/>
</dbReference>
<organism evidence="2 3">
    <name type="scientific">Caenispirillum salinarum AK4</name>
    <dbReference type="NCBI Taxonomy" id="1238182"/>
    <lineage>
        <taxon>Bacteria</taxon>
        <taxon>Pseudomonadati</taxon>
        <taxon>Pseudomonadota</taxon>
        <taxon>Alphaproteobacteria</taxon>
        <taxon>Rhodospirillales</taxon>
        <taxon>Novispirillaceae</taxon>
        <taxon>Caenispirillum</taxon>
    </lineage>
</organism>
<evidence type="ECO:0000313" key="3">
    <source>
        <dbReference type="Proteomes" id="UP000009881"/>
    </source>
</evidence>
<feature type="signal peptide" evidence="1">
    <location>
        <begin position="1"/>
        <end position="23"/>
    </location>
</feature>
<keyword evidence="3" id="KW-1185">Reference proteome</keyword>
<sequence>MKLRMSPRISVLTLAAAASVALALGAATTAQPVAAQGAAKGAIGTSKVIKSMPPAVTTKAWTVREFADAQVGSVFEDAETGKLFTIVSVQGESVTFVISQGDEQEIFALPLIWAGTQKTGEGFRTGDSYGILLEDGRLQMYVRAMKGK</sequence>
<feature type="chain" id="PRO_5003931061" evidence="1">
    <location>
        <begin position="24"/>
        <end position="148"/>
    </location>
</feature>
<gene>
    <name evidence="2" type="ORF">C882_1108</name>
</gene>
<evidence type="ECO:0000256" key="1">
    <source>
        <dbReference type="SAM" id="SignalP"/>
    </source>
</evidence>
<accession>K9GSH5</accession>
<protein>
    <submittedName>
        <fullName evidence="2">Uncharacterized protein</fullName>
    </submittedName>
</protein>
<name>K9GSH5_9PROT</name>
<comment type="caution">
    <text evidence="2">The sequence shown here is derived from an EMBL/GenBank/DDBJ whole genome shotgun (WGS) entry which is preliminary data.</text>
</comment>
<dbReference type="OrthoDB" id="7361147at2"/>
<reference evidence="2 3" key="1">
    <citation type="journal article" date="2013" name="Genome Announc.">
        <title>Draft Genome Sequence of an Alphaproteobacterium, Caenispirillum salinarum AK4(T), Isolated from a Solar Saltern.</title>
        <authorList>
            <person name="Khatri I."/>
            <person name="Singh A."/>
            <person name="Korpole S."/>
            <person name="Pinnaka A.K."/>
            <person name="Subramanian S."/>
        </authorList>
    </citation>
    <scope>NUCLEOTIDE SEQUENCE [LARGE SCALE GENOMIC DNA]</scope>
    <source>
        <strain evidence="2 3">AK4</strain>
    </source>
</reference>
<dbReference type="Proteomes" id="UP000009881">
    <property type="component" value="Unassembled WGS sequence"/>
</dbReference>
<keyword evidence="1" id="KW-0732">Signal</keyword>
<dbReference type="RefSeq" id="WP_009541764.1">
    <property type="nucleotide sequence ID" value="NZ_ANHY01000017.1"/>
</dbReference>
<evidence type="ECO:0000313" key="2">
    <source>
        <dbReference type="EMBL" id="EKV28107.1"/>
    </source>
</evidence>
<proteinExistence type="predicted"/>
<dbReference type="AlphaFoldDB" id="K9GSH5"/>